<evidence type="ECO:0000256" key="7">
    <source>
        <dbReference type="SAM" id="Phobius"/>
    </source>
</evidence>
<evidence type="ECO:0000256" key="5">
    <source>
        <dbReference type="ARBA" id="ARBA00023136"/>
    </source>
</evidence>
<evidence type="ECO:0000256" key="6">
    <source>
        <dbReference type="SAM" id="MobiDB-lite"/>
    </source>
</evidence>
<reference evidence="9 10" key="1">
    <citation type="submission" date="2016-06" db="EMBL/GenBank/DDBJ databases">
        <title>Genome sequencing of Cryobacterium arcticum PAMC 27867.</title>
        <authorList>
            <person name="Lee J."/>
            <person name="Kim O.-S."/>
        </authorList>
    </citation>
    <scope>NUCLEOTIDE SEQUENCE [LARGE SCALE GENOMIC DNA]</scope>
    <source>
        <strain evidence="9 10">PAMC 27867</strain>
    </source>
</reference>
<feature type="transmembrane region" description="Helical" evidence="7">
    <location>
        <begin position="15"/>
        <end position="37"/>
    </location>
</feature>
<keyword evidence="5 7" id="KW-0472">Membrane</keyword>
<dbReference type="STRING" id="670052.PA27867_2799"/>
<keyword evidence="4 7" id="KW-1133">Transmembrane helix</keyword>
<organism evidence="9 10">
    <name type="scientific">Cryobacterium arcticum</name>
    <dbReference type="NCBI Taxonomy" id="670052"/>
    <lineage>
        <taxon>Bacteria</taxon>
        <taxon>Bacillati</taxon>
        <taxon>Actinomycetota</taxon>
        <taxon>Actinomycetes</taxon>
        <taxon>Micrococcales</taxon>
        <taxon>Microbacteriaceae</taxon>
        <taxon>Cryobacterium</taxon>
    </lineage>
</organism>
<evidence type="ECO:0000313" key="10">
    <source>
        <dbReference type="Proteomes" id="UP000092582"/>
    </source>
</evidence>
<feature type="domain" description="Cardiolipin synthase N-terminal" evidence="8">
    <location>
        <begin position="26"/>
        <end position="70"/>
    </location>
</feature>
<dbReference type="Pfam" id="PF13396">
    <property type="entry name" value="PLDc_N"/>
    <property type="match status" value="1"/>
</dbReference>
<dbReference type="EMBL" id="CP016282">
    <property type="protein sequence ID" value="ANP73738.1"/>
    <property type="molecule type" value="Genomic_DNA"/>
</dbReference>
<comment type="subcellular location">
    <subcellularLocation>
        <location evidence="1">Cell membrane</location>
        <topology evidence="1">Multi-pass membrane protein</topology>
    </subcellularLocation>
</comment>
<feature type="compositionally biased region" description="Polar residues" evidence="6">
    <location>
        <begin position="90"/>
        <end position="101"/>
    </location>
</feature>
<evidence type="ECO:0000256" key="2">
    <source>
        <dbReference type="ARBA" id="ARBA00022475"/>
    </source>
</evidence>
<feature type="transmembrane region" description="Helical" evidence="7">
    <location>
        <begin position="49"/>
        <end position="69"/>
    </location>
</feature>
<sequence length="147" mass="16321">MGAGRPFTAVTKLTAMYALLSFVLLVLVVAALVDIITRQDGQVKHLPKVVWVLLVIFLPMIGSLLWFVIGHDYDTPMARPRSGAPRRRTGSTSGAQATPTAQAERRITSTEEQLASLDREIEFHAEQARIRRIEAELAERRRLADGT</sequence>
<evidence type="ECO:0000256" key="1">
    <source>
        <dbReference type="ARBA" id="ARBA00004651"/>
    </source>
</evidence>
<dbReference type="GO" id="GO:0005886">
    <property type="term" value="C:plasma membrane"/>
    <property type="evidence" value="ECO:0007669"/>
    <property type="project" value="UniProtKB-SubCell"/>
</dbReference>
<feature type="region of interest" description="Disordered" evidence="6">
    <location>
        <begin position="77"/>
        <end position="108"/>
    </location>
</feature>
<keyword evidence="10" id="KW-1185">Reference proteome</keyword>
<proteinExistence type="predicted"/>
<keyword evidence="2" id="KW-1003">Cell membrane</keyword>
<name>A0A1B1BMG0_9MICO</name>
<evidence type="ECO:0000256" key="4">
    <source>
        <dbReference type="ARBA" id="ARBA00022989"/>
    </source>
</evidence>
<dbReference type="InterPro" id="IPR027379">
    <property type="entry name" value="CLS_N"/>
</dbReference>
<keyword evidence="3 7" id="KW-0812">Transmembrane</keyword>
<protein>
    <recommendedName>
        <fullName evidence="8">Cardiolipin synthase N-terminal domain-containing protein</fullName>
    </recommendedName>
</protein>
<gene>
    <name evidence="9" type="ORF">PA27867_2799</name>
</gene>
<evidence type="ECO:0000256" key="3">
    <source>
        <dbReference type="ARBA" id="ARBA00022692"/>
    </source>
</evidence>
<dbReference type="Proteomes" id="UP000092582">
    <property type="component" value="Chromosome 1"/>
</dbReference>
<evidence type="ECO:0000313" key="9">
    <source>
        <dbReference type="EMBL" id="ANP73738.1"/>
    </source>
</evidence>
<dbReference type="AlphaFoldDB" id="A0A1B1BMG0"/>
<evidence type="ECO:0000259" key="8">
    <source>
        <dbReference type="Pfam" id="PF13396"/>
    </source>
</evidence>
<accession>A0A1B1BMG0</accession>
<dbReference type="KEGG" id="cart:PA27867_2799"/>